<dbReference type="Proteomes" id="UP000255177">
    <property type="component" value="Unassembled WGS sequence"/>
</dbReference>
<organism evidence="1 2">
    <name type="scientific">Pseudomonas wadenswilerensis</name>
    <dbReference type="NCBI Taxonomy" id="1785161"/>
    <lineage>
        <taxon>Bacteria</taxon>
        <taxon>Pseudomonadati</taxon>
        <taxon>Pseudomonadota</taxon>
        <taxon>Gammaproteobacteria</taxon>
        <taxon>Pseudomonadales</taxon>
        <taxon>Pseudomonadaceae</taxon>
        <taxon>Pseudomonas</taxon>
    </lineage>
</organism>
<gene>
    <name evidence="1" type="ORF">CCOS864_03001</name>
</gene>
<keyword evidence="2" id="KW-1185">Reference proteome</keyword>
<dbReference type="EMBL" id="UIDD01000007">
    <property type="protein sequence ID" value="SUQ63549.1"/>
    <property type="molecule type" value="Genomic_DNA"/>
</dbReference>
<name>A0A380SZX9_9PSED</name>
<evidence type="ECO:0000313" key="2">
    <source>
        <dbReference type="Proteomes" id="UP000255177"/>
    </source>
</evidence>
<protein>
    <submittedName>
        <fullName evidence="1">Outer membrane insertion C-terminal signal domain protein</fullName>
    </submittedName>
</protein>
<evidence type="ECO:0000313" key="1">
    <source>
        <dbReference type="EMBL" id="SUQ63549.1"/>
    </source>
</evidence>
<dbReference type="AlphaFoldDB" id="A0A380SZX9"/>
<dbReference type="RefSeq" id="WP_115087066.1">
    <property type="nucleotide sequence ID" value="NZ_CBCSFG010000014.1"/>
</dbReference>
<sequence>MTHAQNIDMTTATPAALRVLDDQEVDQVSGGFSVSAGSWTLTGGSYNFGAGAGYRFDLYKGGAHQGSYTMCK</sequence>
<proteinExistence type="predicted"/>
<reference evidence="2" key="1">
    <citation type="submission" date="2018-07" db="EMBL/GenBank/DDBJ databases">
        <authorList>
            <person name="Blom J."/>
        </authorList>
    </citation>
    <scope>NUCLEOTIDE SEQUENCE [LARGE SCALE GENOMIC DNA]</scope>
    <source>
        <strain evidence="2">CCOS 864</strain>
    </source>
</reference>
<accession>A0A380SZX9</accession>